<dbReference type="FunFam" id="3.30.1020.10:FF:000001">
    <property type="entry name" value="1-Cys peroxiredoxin"/>
    <property type="match status" value="1"/>
</dbReference>
<comment type="similarity">
    <text evidence="5">Belongs to the peroxiredoxin family. Prx6 subfamily.</text>
</comment>
<dbReference type="InterPro" id="IPR000866">
    <property type="entry name" value="AhpC/TSA"/>
</dbReference>
<accession>A0A6J6T638</accession>
<dbReference type="SUPFAM" id="SSF52833">
    <property type="entry name" value="Thioredoxin-like"/>
    <property type="match status" value="1"/>
</dbReference>
<proteinExistence type="inferred from homology"/>
<evidence type="ECO:0000256" key="5">
    <source>
        <dbReference type="ARBA" id="ARBA00025719"/>
    </source>
</evidence>
<feature type="domain" description="Thioredoxin" evidence="7">
    <location>
        <begin position="40"/>
        <end position="196"/>
    </location>
</feature>
<reference evidence="8" key="1">
    <citation type="submission" date="2020-05" db="EMBL/GenBank/DDBJ databases">
        <authorList>
            <person name="Chiriac C."/>
            <person name="Salcher M."/>
            <person name="Ghai R."/>
            <person name="Kavagutti S V."/>
        </authorList>
    </citation>
    <scope>NUCLEOTIDE SEQUENCE</scope>
</reference>
<name>A0A6J6T638_9ZZZZ</name>
<feature type="region of interest" description="Disordered" evidence="6">
    <location>
        <begin position="1"/>
        <end position="34"/>
    </location>
</feature>
<dbReference type="EMBL" id="CAEZYR010000040">
    <property type="protein sequence ID" value="CAB4742616.1"/>
    <property type="molecule type" value="Genomic_DNA"/>
</dbReference>
<protein>
    <submittedName>
        <fullName evidence="8">Unannotated protein</fullName>
    </submittedName>
</protein>
<evidence type="ECO:0000256" key="2">
    <source>
        <dbReference type="ARBA" id="ARBA00022862"/>
    </source>
</evidence>
<dbReference type="GO" id="GO:0005829">
    <property type="term" value="C:cytosol"/>
    <property type="evidence" value="ECO:0007669"/>
    <property type="project" value="TreeGrafter"/>
</dbReference>
<keyword evidence="3" id="KW-0560">Oxidoreductase</keyword>
<dbReference type="InterPro" id="IPR036249">
    <property type="entry name" value="Thioredoxin-like_sf"/>
</dbReference>
<dbReference type="CDD" id="cd03016">
    <property type="entry name" value="PRX_1cys"/>
    <property type="match status" value="1"/>
</dbReference>
<dbReference type="Pfam" id="PF00578">
    <property type="entry name" value="AhpC-TSA"/>
    <property type="match status" value="1"/>
</dbReference>
<dbReference type="InterPro" id="IPR013766">
    <property type="entry name" value="Thioredoxin_domain"/>
</dbReference>
<dbReference type="PANTHER" id="PTHR43503">
    <property type="entry name" value="MCG48959-RELATED"/>
    <property type="match status" value="1"/>
</dbReference>
<dbReference type="Gene3D" id="3.30.1020.10">
    <property type="entry name" value="Antioxidant, Horf6, Chain A, domain2"/>
    <property type="match status" value="1"/>
</dbReference>
<dbReference type="Gene3D" id="3.40.30.10">
    <property type="entry name" value="Glutaredoxin"/>
    <property type="match status" value="1"/>
</dbReference>
<dbReference type="GO" id="GO:0051920">
    <property type="term" value="F:peroxiredoxin activity"/>
    <property type="evidence" value="ECO:0007669"/>
    <property type="project" value="InterPro"/>
</dbReference>
<dbReference type="Pfam" id="PF10417">
    <property type="entry name" value="1-cysPrx_C"/>
    <property type="match status" value="1"/>
</dbReference>
<dbReference type="InterPro" id="IPR024706">
    <property type="entry name" value="Peroxiredoxin_AhpC-typ"/>
</dbReference>
<evidence type="ECO:0000256" key="1">
    <source>
        <dbReference type="ARBA" id="ARBA00022559"/>
    </source>
</evidence>
<dbReference type="FunFam" id="3.40.30.10:FF:000011">
    <property type="entry name" value="Peroxiredoxin PRX1"/>
    <property type="match status" value="1"/>
</dbReference>
<keyword evidence="1" id="KW-0575">Peroxidase</keyword>
<evidence type="ECO:0000256" key="4">
    <source>
        <dbReference type="ARBA" id="ARBA00023284"/>
    </source>
</evidence>
<keyword evidence="4" id="KW-0676">Redox-active center</keyword>
<dbReference type="InterPro" id="IPR019479">
    <property type="entry name" value="Peroxiredoxin_C"/>
</dbReference>
<dbReference type="AlphaFoldDB" id="A0A6J6T638"/>
<dbReference type="InterPro" id="IPR045020">
    <property type="entry name" value="PRX_1cys"/>
</dbReference>
<evidence type="ECO:0000256" key="6">
    <source>
        <dbReference type="SAM" id="MobiDB-lite"/>
    </source>
</evidence>
<dbReference type="PIRSF" id="PIRSF000239">
    <property type="entry name" value="AHPC"/>
    <property type="match status" value="1"/>
</dbReference>
<sequence>MRRRLTAGPKTDKPGRDLLGGPYADRRAKNTTGEKGTMAIRLGDIAPDFTADTTQGTIGFHEWKTDSWAVLFSHPKDFTPVCTTELGYTAKLKDEFANRNVKVIGLSVDSVESHHKWESDIEETQGTAVNFPMIGDPDRNVANLYDMIHPNANDTMTVRSVFVIDPSNKVRLTITYPASTGRNFDEILRVIDSLQLTDKFRVATPVNWKSGDDVIIVPAVTNDAAKDLFPGGWDEKKPYLRLVKQPK</sequence>
<keyword evidence="2" id="KW-0049">Antioxidant</keyword>
<dbReference type="PANTHER" id="PTHR43503:SF4">
    <property type="entry name" value="PEROXIREDOXIN-6"/>
    <property type="match status" value="1"/>
</dbReference>
<organism evidence="8">
    <name type="scientific">freshwater metagenome</name>
    <dbReference type="NCBI Taxonomy" id="449393"/>
    <lineage>
        <taxon>unclassified sequences</taxon>
        <taxon>metagenomes</taxon>
        <taxon>ecological metagenomes</taxon>
    </lineage>
</organism>
<evidence type="ECO:0000313" key="8">
    <source>
        <dbReference type="EMBL" id="CAB4742616.1"/>
    </source>
</evidence>
<dbReference type="NCBIfam" id="NF009668">
    <property type="entry name" value="PRK13189.1"/>
    <property type="match status" value="1"/>
</dbReference>
<gene>
    <name evidence="8" type="ORF">UFOPK2754_01280</name>
</gene>
<dbReference type="GO" id="GO:0045454">
    <property type="term" value="P:cell redox homeostasis"/>
    <property type="evidence" value="ECO:0007669"/>
    <property type="project" value="TreeGrafter"/>
</dbReference>
<dbReference type="PROSITE" id="PS51352">
    <property type="entry name" value="THIOREDOXIN_2"/>
    <property type="match status" value="1"/>
</dbReference>
<evidence type="ECO:0000259" key="7">
    <source>
        <dbReference type="PROSITE" id="PS51352"/>
    </source>
</evidence>
<evidence type="ECO:0000256" key="3">
    <source>
        <dbReference type="ARBA" id="ARBA00023002"/>
    </source>
</evidence>